<evidence type="ECO:0000313" key="2">
    <source>
        <dbReference type="EMBL" id="KAJ1087311.1"/>
    </source>
</evidence>
<feature type="non-terminal residue" evidence="1">
    <location>
        <position position="61"/>
    </location>
</feature>
<keyword evidence="3" id="KW-1185">Reference proteome</keyword>
<evidence type="ECO:0000313" key="1">
    <source>
        <dbReference type="EMBL" id="KAJ1087309.1"/>
    </source>
</evidence>
<gene>
    <name evidence="1" type="ORF">NDU88_000489</name>
    <name evidence="2" type="ORF">NDU88_000491</name>
</gene>
<feature type="non-terminal residue" evidence="1">
    <location>
        <position position="1"/>
    </location>
</feature>
<reference evidence="1" key="1">
    <citation type="journal article" date="2022" name="bioRxiv">
        <title>Sequencing and chromosome-scale assembly of the giantPleurodeles waltlgenome.</title>
        <authorList>
            <person name="Brown T."/>
            <person name="Elewa A."/>
            <person name="Iarovenko S."/>
            <person name="Subramanian E."/>
            <person name="Araus A.J."/>
            <person name="Petzold A."/>
            <person name="Susuki M."/>
            <person name="Suzuki K.-i.T."/>
            <person name="Hayashi T."/>
            <person name="Toyoda A."/>
            <person name="Oliveira C."/>
            <person name="Osipova E."/>
            <person name="Leigh N.D."/>
            <person name="Simon A."/>
            <person name="Yun M.H."/>
        </authorList>
    </citation>
    <scope>NUCLEOTIDE SEQUENCE</scope>
    <source>
        <strain evidence="1">20211129_DDA</strain>
        <tissue evidence="1">Liver</tissue>
    </source>
</reference>
<organism evidence="1 3">
    <name type="scientific">Pleurodeles waltl</name>
    <name type="common">Iberian ribbed newt</name>
    <dbReference type="NCBI Taxonomy" id="8319"/>
    <lineage>
        <taxon>Eukaryota</taxon>
        <taxon>Metazoa</taxon>
        <taxon>Chordata</taxon>
        <taxon>Craniata</taxon>
        <taxon>Vertebrata</taxon>
        <taxon>Euteleostomi</taxon>
        <taxon>Amphibia</taxon>
        <taxon>Batrachia</taxon>
        <taxon>Caudata</taxon>
        <taxon>Salamandroidea</taxon>
        <taxon>Salamandridae</taxon>
        <taxon>Pleurodelinae</taxon>
        <taxon>Pleurodeles</taxon>
    </lineage>
</organism>
<dbReference type="EMBL" id="JANPWB010000015">
    <property type="protein sequence ID" value="KAJ1087311.1"/>
    <property type="molecule type" value="Genomic_DNA"/>
</dbReference>
<evidence type="ECO:0000313" key="3">
    <source>
        <dbReference type="Proteomes" id="UP001066276"/>
    </source>
</evidence>
<proteinExistence type="predicted"/>
<comment type="caution">
    <text evidence="1">The sequence shown here is derived from an EMBL/GenBank/DDBJ whole genome shotgun (WGS) entry which is preliminary data.</text>
</comment>
<dbReference type="AlphaFoldDB" id="A0AAV7L8R1"/>
<sequence>VQKQWCTSSTSCMQWCTSSTSCTQCKGSAICRRCVETVVHQQHFLHAVWGKHYLPQVCRNS</sequence>
<dbReference type="EMBL" id="JANPWB010000015">
    <property type="protein sequence ID" value="KAJ1087309.1"/>
    <property type="molecule type" value="Genomic_DNA"/>
</dbReference>
<dbReference type="Proteomes" id="UP001066276">
    <property type="component" value="Chromosome 11"/>
</dbReference>
<protein>
    <submittedName>
        <fullName evidence="1">Uncharacterized protein</fullName>
    </submittedName>
</protein>
<accession>A0AAV7L8R1</accession>
<name>A0AAV7L8R1_PLEWA</name>